<dbReference type="NCBIfam" id="NF033205">
    <property type="entry name" value="IPExxxVDY"/>
    <property type="match status" value="1"/>
</dbReference>
<reference evidence="1 2" key="1">
    <citation type="submission" date="2016-11" db="EMBL/GenBank/DDBJ databases">
        <authorList>
            <person name="Jaros S."/>
            <person name="Januszkiewicz K."/>
            <person name="Wedrychowicz H."/>
        </authorList>
    </citation>
    <scope>NUCLEOTIDE SEQUENCE [LARGE SCALE GENOMIC DNA]</scope>
    <source>
        <strain evidence="1 2">DSM 25660</strain>
    </source>
</reference>
<keyword evidence="2" id="KW-1185">Reference proteome</keyword>
<evidence type="ECO:0008006" key="3">
    <source>
        <dbReference type="Google" id="ProtNLM"/>
    </source>
</evidence>
<gene>
    <name evidence="1" type="ORF">SAMN05444377_10374</name>
</gene>
<dbReference type="RefSeq" id="WP_073361810.1">
    <property type="nucleotide sequence ID" value="NZ_FQVQ01000003.1"/>
</dbReference>
<dbReference type="OrthoDB" id="676614at2"/>
<dbReference type="AlphaFoldDB" id="A0A1M4YEK3"/>
<dbReference type="STRING" id="1124188.SAMN05444377_10374"/>
<name>A0A1M4YEK3_9FLAO</name>
<accession>A0A1M4YEK3</accession>
<sequence length="161" mass="18873">MATQKIYIHEFEAQDYEVIALHTSLEDSRLAFHLNRQLDVLLARTQEDLHIQIKEGSTGLSRFEFYDESRFITWHLVQNKSEVITETQGPGVLFAALKNDVATSVYLLPEYKKVDYILKIDNLENDVDLDEVIRKISEIEWVSMAYRIDKKQLKSKHNLIF</sequence>
<proteinExistence type="predicted"/>
<evidence type="ECO:0000313" key="2">
    <source>
        <dbReference type="Proteomes" id="UP000184147"/>
    </source>
</evidence>
<protein>
    <recommendedName>
        <fullName evidence="3">IPExxxVDY family protein</fullName>
    </recommendedName>
</protein>
<evidence type="ECO:0000313" key="1">
    <source>
        <dbReference type="EMBL" id="SHF04254.1"/>
    </source>
</evidence>
<dbReference type="EMBL" id="FQVQ01000003">
    <property type="protein sequence ID" value="SHF04254.1"/>
    <property type="molecule type" value="Genomic_DNA"/>
</dbReference>
<dbReference type="Proteomes" id="UP000184147">
    <property type="component" value="Unassembled WGS sequence"/>
</dbReference>
<organism evidence="1 2">
    <name type="scientific">Flavobacterium fontis</name>
    <dbReference type="NCBI Taxonomy" id="1124188"/>
    <lineage>
        <taxon>Bacteria</taxon>
        <taxon>Pseudomonadati</taxon>
        <taxon>Bacteroidota</taxon>
        <taxon>Flavobacteriia</taxon>
        <taxon>Flavobacteriales</taxon>
        <taxon>Flavobacteriaceae</taxon>
        <taxon>Flavobacterium</taxon>
    </lineage>
</organism>
<dbReference type="InterPro" id="IPR047690">
    <property type="entry name" value="IPExxxVDY_fam"/>
</dbReference>